<comment type="caution">
    <text evidence="1">The sequence shown here is derived from an EMBL/GenBank/DDBJ whole genome shotgun (WGS) entry which is preliminary data.</text>
</comment>
<sequence length="165" mass="18504">MLANSRSTLPANPRTHSFAKMLSPPFAELAAGSNRKSSSNARSRLSWPCIGPAAKHNLIPNVPRMGPSDGARRRTCTQSSTKMTDWCTDIRLPYYANWTLFPTICRLHGQIRSDGCIQFGAMAAVVSCQRHWRCFSLTIWQTECVCVASTVLVPRRARRHVFVRL</sequence>
<reference evidence="1 2" key="1">
    <citation type="submission" date="2016-07" db="EMBL/GenBank/DDBJ databases">
        <title>Pervasive Adenine N6-methylation of Active Genes in Fungi.</title>
        <authorList>
            <consortium name="DOE Joint Genome Institute"/>
            <person name="Mondo S.J."/>
            <person name="Dannebaum R.O."/>
            <person name="Kuo R.C."/>
            <person name="Labutti K."/>
            <person name="Haridas S."/>
            <person name="Kuo A."/>
            <person name="Salamov A."/>
            <person name="Ahrendt S.R."/>
            <person name="Lipzen A."/>
            <person name="Sullivan W."/>
            <person name="Andreopoulos W.B."/>
            <person name="Clum A."/>
            <person name="Lindquist E."/>
            <person name="Daum C."/>
            <person name="Ramamoorthy G.K."/>
            <person name="Gryganskyi A."/>
            <person name="Culley D."/>
            <person name="Magnuson J.K."/>
            <person name="James T.Y."/>
            <person name="O'Malley M.A."/>
            <person name="Stajich J.E."/>
            <person name="Spatafora J.W."/>
            <person name="Visel A."/>
            <person name="Grigoriev I.V."/>
        </authorList>
    </citation>
    <scope>NUCLEOTIDE SEQUENCE [LARGE SCALE GENOMIC DNA]</scope>
    <source>
        <strain evidence="1 2">PL171</strain>
    </source>
</reference>
<evidence type="ECO:0000313" key="1">
    <source>
        <dbReference type="EMBL" id="ORZ10700.1"/>
    </source>
</evidence>
<dbReference type="EMBL" id="MCFL01000456">
    <property type="protein sequence ID" value="ORZ10700.1"/>
    <property type="molecule type" value="Genomic_DNA"/>
</dbReference>
<name>A0A1Y2GIN4_9FUNG</name>
<organism evidence="1 2">
    <name type="scientific">Catenaria anguillulae PL171</name>
    <dbReference type="NCBI Taxonomy" id="765915"/>
    <lineage>
        <taxon>Eukaryota</taxon>
        <taxon>Fungi</taxon>
        <taxon>Fungi incertae sedis</taxon>
        <taxon>Blastocladiomycota</taxon>
        <taxon>Blastocladiomycetes</taxon>
        <taxon>Blastocladiales</taxon>
        <taxon>Catenariaceae</taxon>
        <taxon>Catenaria</taxon>
    </lineage>
</organism>
<accession>A0A1Y2GIN4</accession>
<gene>
    <name evidence="1" type="ORF">BCR44DRAFT_1456640</name>
</gene>
<proteinExistence type="predicted"/>
<keyword evidence="2" id="KW-1185">Reference proteome</keyword>
<dbReference type="AlphaFoldDB" id="A0A1Y2GIN4"/>
<dbReference type="Proteomes" id="UP000193411">
    <property type="component" value="Unassembled WGS sequence"/>
</dbReference>
<evidence type="ECO:0000313" key="2">
    <source>
        <dbReference type="Proteomes" id="UP000193411"/>
    </source>
</evidence>
<protein>
    <submittedName>
        <fullName evidence="1">Uncharacterized protein</fullName>
    </submittedName>
</protein>